<evidence type="ECO:0000313" key="3">
    <source>
        <dbReference type="Proteomes" id="UP000054729"/>
    </source>
</evidence>
<sequence length="432" mass="48008">MSTKETELVELIQRDQNSGTSSGAETNTPLVKIKLGSDVLVDPKVLEDPPKDADSLTNIVHTQKKLSQVKKSLSSIVQTLNDNPSLITRAATFWGGLPMWEKILLGVGVSGVPLAVGLVAHLGVLLVIGSTTGVVYTAGSIVLDDHHTNNVNIARKVEEGVMGLADILGHIIDLLDKIRQQFAHEIERFKLENSRLTDNIDNLQERVENLGAQVELFRETERVLREIKEGLEKTAIELAQSTVKQTELLEENERQLTEIRRIYEKSQLQLGEKVVELNGVKEQLTLKVQQANLVAKTLQGTVETLTGTVISDTQDRQMFQEKLDGFLKDKEGSFDKVSSRIVKAEEELVRVKEQLNESNLKYKELLKRQEDQVSRLEELNKSVSGRFIVPTQVTQVTQVPEAIHTLGFHASKKPSIKTVGDETPSLVPVLVN</sequence>
<evidence type="ECO:0000313" key="2">
    <source>
        <dbReference type="EMBL" id="KTD80535.1"/>
    </source>
</evidence>
<dbReference type="InterPro" id="IPR049966">
    <property type="entry name" value="T4SS_LegC2C7"/>
</dbReference>
<dbReference type="OrthoDB" id="5653033at2"/>
<dbReference type="NCBIfam" id="NF043058">
    <property type="entry name" value="T4SS_LegC2C7"/>
    <property type="match status" value="1"/>
</dbReference>
<dbReference type="EMBL" id="LNZB01000031">
    <property type="protein sequence ID" value="KTD80535.1"/>
    <property type="molecule type" value="Genomic_DNA"/>
</dbReference>
<gene>
    <name evidence="2" type="ORF">Lwal_1234</name>
</gene>
<dbReference type="RefSeq" id="WP_058479940.1">
    <property type="nucleotide sequence ID" value="NZ_CAAAIQ010000034.1"/>
</dbReference>
<name>A0A0W1AGN3_9GAMM</name>
<comment type="caution">
    <text evidence="2">The sequence shown here is derived from an EMBL/GenBank/DDBJ whole genome shotgun (WGS) entry which is preliminary data.</text>
</comment>
<reference evidence="2 3" key="1">
    <citation type="submission" date="2015-11" db="EMBL/GenBank/DDBJ databases">
        <title>Genomic analysis of 38 Legionella species identifies large and diverse effector repertoires.</title>
        <authorList>
            <person name="Burstein D."/>
            <person name="Amaro F."/>
            <person name="Zusman T."/>
            <person name="Lifshitz Z."/>
            <person name="Cohen O."/>
            <person name="Gilbert J.A."/>
            <person name="Pupko T."/>
            <person name="Shuman H.A."/>
            <person name="Segal G."/>
        </authorList>
    </citation>
    <scope>NUCLEOTIDE SEQUENCE [LARGE SCALE GENOMIC DNA]</scope>
    <source>
        <strain evidence="2 3">ATCC 51914</strain>
    </source>
</reference>
<evidence type="ECO:0000256" key="1">
    <source>
        <dbReference type="SAM" id="Coils"/>
    </source>
</evidence>
<feature type="coiled-coil region" evidence="1">
    <location>
        <begin position="334"/>
        <end position="386"/>
    </location>
</feature>
<feature type="coiled-coil region" evidence="1">
    <location>
        <begin position="179"/>
        <end position="220"/>
    </location>
</feature>
<organism evidence="2 3">
    <name type="scientific">Legionella waltersii</name>
    <dbReference type="NCBI Taxonomy" id="66969"/>
    <lineage>
        <taxon>Bacteria</taxon>
        <taxon>Pseudomonadati</taxon>
        <taxon>Pseudomonadota</taxon>
        <taxon>Gammaproteobacteria</taxon>
        <taxon>Legionellales</taxon>
        <taxon>Legionellaceae</taxon>
        <taxon>Legionella</taxon>
    </lineage>
</organism>
<accession>A0A0W1AGN3</accession>
<proteinExistence type="predicted"/>
<dbReference type="AlphaFoldDB" id="A0A0W1AGN3"/>
<protein>
    <submittedName>
        <fullName evidence="2">Inclusion membrane protein A</fullName>
    </submittedName>
</protein>
<keyword evidence="1" id="KW-0175">Coiled coil</keyword>
<dbReference type="PATRIC" id="fig|66969.6.peg.1353"/>
<keyword evidence="3" id="KW-1185">Reference proteome</keyword>
<dbReference type="Proteomes" id="UP000054729">
    <property type="component" value="Unassembled WGS sequence"/>
</dbReference>